<dbReference type="EMBL" id="MHSR01000013">
    <property type="protein sequence ID" value="OHA46735.1"/>
    <property type="molecule type" value="Genomic_DNA"/>
</dbReference>
<gene>
    <name evidence="1" type="ORF">A2828_02450</name>
</gene>
<dbReference type="AlphaFoldDB" id="A0A1G2PEG8"/>
<comment type="caution">
    <text evidence="1">The sequence shown here is derived from an EMBL/GenBank/DDBJ whole genome shotgun (WGS) entry which is preliminary data.</text>
</comment>
<proteinExistence type="predicted"/>
<sequence>MNEKPFKPFSTEAGSENPIDKETAIILAKLAGERIDEETLSLIRNRLATRLEDAWTKPGDLYSPRPDILDKLRLGQKIKMDREIQLFIAQLLQDYRLTPDERDLVKGKILEVE</sequence>
<accession>A0A1G2PEG8</accession>
<evidence type="ECO:0000313" key="2">
    <source>
        <dbReference type="Proteomes" id="UP000178869"/>
    </source>
</evidence>
<protein>
    <submittedName>
        <fullName evidence="1">Uncharacterized protein</fullName>
    </submittedName>
</protein>
<name>A0A1G2PEG8_9BACT</name>
<reference evidence="1 2" key="1">
    <citation type="journal article" date="2016" name="Nat. Commun.">
        <title>Thousands of microbial genomes shed light on interconnected biogeochemical processes in an aquifer system.</title>
        <authorList>
            <person name="Anantharaman K."/>
            <person name="Brown C.T."/>
            <person name="Hug L.A."/>
            <person name="Sharon I."/>
            <person name="Castelle C.J."/>
            <person name="Probst A.J."/>
            <person name="Thomas B.C."/>
            <person name="Singh A."/>
            <person name="Wilkins M.J."/>
            <person name="Karaoz U."/>
            <person name="Brodie E.L."/>
            <person name="Williams K.H."/>
            <person name="Hubbard S.S."/>
            <person name="Banfield J.F."/>
        </authorList>
    </citation>
    <scope>NUCLEOTIDE SEQUENCE [LARGE SCALE GENOMIC DNA]</scope>
</reference>
<dbReference type="Proteomes" id="UP000178869">
    <property type="component" value="Unassembled WGS sequence"/>
</dbReference>
<evidence type="ECO:0000313" key="1">
    <source>
        <dbReference type="EMBL" id="OHA46735.1"/>
    </source>
</evidence>
<organism evidence="1 2">
    <name type="scientific">Candidatus Terrybacteria bacterium RIFCSPHIGHO2_01_FULL_43_35</name>
    <dbReference type="NCBI Taxonomy" id="1802361"/>
    <lineage>
        <taxon>Bacteria</taxon>
        <taxon>Candidatus Terryibacteriota</taxon>
    </lineage>
</organism>